<reference evidence="5 6" key="1">
    <citation type="submission" date="2019-09" db="EMBL/GenBank/DDBJ databases">
        <title>A chromosome-level genome assembly of the Chinese tupelo Nyssa sinensis.</title>
        <authorList>
            <person name="Yang X."/>
            <person name="Kang M."/>
            <person name="Yang Y."/>
            <person name="Xiong H."/>
            <person name="Wang M."/>
            <person name="Zhang Z."/>
            <person name="Wang Z."/>
            <person name="Wu H."/>
            <person name="Ma T."/>
            <person name="Liu J."/>
            <person name="Xi Z."/>
        </authorList>
    </citation>
    <scope>NUCLEOTIDE SEQUENCE [LARGE SCALE GENOMIC DNA]</scope>
    <source>
        <strain evidence="5">J267</strain>
        <tissue evidence="5">Leaf</tissue>
    </source>
</reference>
<keyword evidence="1" id="KW-0805">Transcription regulation</keyword>
<keyword evidence="2" id="KW-0804">Transcription</keyword>
<feature type="compositionally biased region" description="Low complexity" evidence="4">
    <location>
        <begin position="221"/>
        <end position="248"/>
    </location>
</feature>
<comment type="similarity">
    <text evidence="3">Belongs to the GRAS family.</text>
</comment>
<dbReference type="PROSITE" id="PS50985">
    <property type="entry name" value="GRAS"/>
    <property type="match status" value="1"/>
</dbReference>
<evidence type="ECO:0000256" key="1">
    <source>
        <dbReference type="ARBA" id="ARBA00023015"/>
    </source>
</evidence>
<accession>A0A5J5BBW6</accession>
<proteinExistence type="inferred from homology"/>
<gene>
    <name evidence="5" type="ORF">F0562_026638</name>
</gene>
<evidence type="ECO:0000313" key="5">
    <source>
        <dbReference type="EMBL" id="KAA8539946.1"/>
    </source>
</evidence>
<evidence type="ECO:0000256" key="3">
    <source>
        <dbReference type="PROSITE-ProRule" id="PRU01191"/>
    </source>
</evidence>
<evidence type="ECO:0000313" key="6">
    <source>
        <dbReference type="Proteomes" id="UP000325577"/>
    </source>
</evidence>
<dbReference type="OrthoDB" id="677896at2759"/>
<dbReference type="PANTHER" id="PTHR31636">
    <property type="entry name" value="OSJNBA0084A10.13 PROTEIN-RELATED"/>
    <property type="match status" value="1"/>
</dbReference>
<feature type="region of interest" description="SAW" evidence="3">
    <location>
        <begin position="542"/>
        <end position="619"/>
    </location>
</feature>
<dbReference type="InterPro" id="IPR005202">
    <property type="entry name" value="TF_GRAS"/>
</dbReference>
<dbReference type="EMBL" id="CM018037">
    <property type="protein sequence ID" value="KAA8539946.1"/>
    <property type="molecule type" value="Genomic_DNA"/>
</dbReference>
<feature type="region of interest" description="Disordered" evidence="4">
    <location>
        <begin position="220"/>
        <end position="248"/>
    </location>
</feature>
<evidence type="ECO:0000256" key="2">
    <source>
        <dbReference type="ARBA" id="ARBA00023163"/>
    </source>
</evidence>
<feature type="short sequence motif" description="VHIID" evidence="3">
    <location>
        <begin position="356"/>
        <end position="360"/>
    </location>
</feature>
<keyword evidence="6" id="KW-1185">Reference proteome</keyword>
<comment type="caution">
    <text evidence="3">Lacks conserved residue(s) required for the propagation of feature annotation.</text>
</comment>
<evidence type="ECO:0000256" key="4">
    <source>
        <dbReference type="SAM" id="MobiDB-lite"/>
    </source>
</evidence>
<feature type="region of interest" description="Leucine repeat II (LRII)" evidence="3">
    <location>
        <begin position="405"/>
        <end position="437"/>
    </location>
</feature>
<dbReference type="Proteomes" id="UP000325577">
    <property type="component" value="Linkage Group LG14"/>
</dbReference>
<dbReference type="AlphaFoldDB" id="A0A5J5BBW6"/>
<organism evidence="5 6">
    <name type="scientific">Nyssa sinensis</name>
    <dbReference type="NCBI Taxonomy" id="561372"/>
    <lineage>
        <taxon>Eukaryota</taxon>
        <taxon>Viridiplantae</taxon>
        <taxon>Streptophyta</taxon>
        <taxon>Embryophyta</taxon>
        <taxon>Tracheophyta</taxon>
        <taxon>Spermatophyta</taxon>
        <taxon>Magnoliopsida</taxon>
        <taxon>eudicotyledons</taxon>
        <taxon>Gunneridae</taxon>
        <taxon>Pentapetalae</taxon>
        <taxon>asterids</taxon>
        <taxon>Cornales</taxon>
        <taxon>Nyssaceae</taxon>
        <taxon>Nyssa</taxon>
    </lineage>
</organism>
<dbReference type="Pfam" id="PF03514">
    <property type="entry name" value="GRAS"/>
    <property type="match status" value="1"/>
</dbReference>
<name>A0A5J5BBW6_9ASTE</name>
<sequence length="636" mass="68942">MSSGFSGGGPDFYTGNGITGRSISMNNPQAPYRPAISGILADPSSQILQRRPDLTGKRSLAELQSLQQPQLFQQQQAVGHYLRNVKQRSYQHNSPISPLSPVDFYASVSPDTTPAIISSTAISTRYGLPNLQQFRGQPGNICNGNGIIPSSNPNFSSVSYPNLVQNRVGGPQSLGQESEMKMMNRLQELEKHLLDDIDEEEGDDVSVITNEWSETIQDLISPSQKPISPSPTSSSSSCSSSSASPPTISPKLSLMEAASAISEGKTEVALEILTRLNQVSDVKGTSEQRLTAYMALALRSRVRLMEYPPPLTELYGKEHADSTQRLYEESPCFELGFMAANRVILEATADQLLNKLHVVDFDIGQGGQYVHLIDALAARKADKPASVKITTFADFTNGSEERLKVVGDKLKALANTVGVSLNFCVLSLKICDLSLETLGVEKDETLAVNLAFRLYKLPDESVTTENLRDELLRRVKGLSPKVVTVVEQEMNTNTAPFAARVAEACGYYGALFDSLEATFAKDSSVRVRIEEGLGRKMANSVACEGRDRVERCEVFGKWRARIGMAGFEPKPLSQHVADSLLKKRNSGTRGSPGFTVKEETGRICFAEGEKIQVLGSAGVSVGNLPTVLLGVAAADI</sequence>
<protein>
    <submittedName>
        <fullName evidence="5">Uncharacterized protein</fullName>
    </submittedName>
</protein>